<dbReference type="Proteomes" id="UP000499080">
    <property type="component" value="Unassembled WGS sequence"/>
</dbReference>
<sequence length="122" mass="13975">MPHCLQEDTSRERKTATEKEFSSILSALPEEKKAIKRTAKEAEDIERVNRKTKFSRKTDDQPPDGTILVGSSSFLSTSLVAEMSRIISFSVASVDYRPLLGVRRILSCRATRNRYKLREILW</sequence>
<gene>
    <name evidence="1" type="ORF">AVEN_245695_1</name>
</gene>
<comment type="caution">
    <text evidence="1">The sequence shown here is derived from an EMBL/GenBank/DDBJ whole genome shotgun (WGS) entry which is preliminary data.</text>
</comment>
<proteinExistence type="predicted"/>
<protein>
    <submittedName>
        <fullName evidence="1">Uncharacterized protein</fullName>
    </submittedName>
</protein>
<accession>A0A4Y2FQU2</accession>
<dbReference type="AlphaFoldDB" id="A0A4Y2FQU2"/>
<name>A0A4Y2FQU2_ARAVE</name>
<reference evidence="1 2" key="1">
    <citation type="journal article" date="2019" name="Sci. Rep.">
        <title>Orb-weaving spider Araneus ventricosus genome elucidates the spidroin gene catalogue.</title>
        <authorList>
            <person name="Kono N."/>
            <person name="Nakamura H."/>
            <person name="Ohtoshi R."/>
            <person name="Moran D.A.P."/>
            <person name="Shinohara A."/>
            <person name="Yoshida Y."/>
            <person name="Fujiwara M."/>
            <person name="Mori M."/>
            <person name="Tomita M."/>
            <person name="Arakawa K."/>
        </authorList>
    </citation>
    <scope>NUCLEOTIDE SEQUENCE [LARGE SCALE GENOMIC DNA]</scope>
</reference>
<evidence type="ECO:0000313" key="2">
    <source>
        <dbReference type="Proteomes" id="UP000499080"/>
    </source>
</evidence>
<keyword evidence="2" id="KW-1185">Reference proteome</keyword>
<organism evidence="1 2">
    <name type="scientific">Araneus ventricosus</name>
    <name type="common">Orbweaver spider</name>
    <name type="synonym">Epeira ventricosa</name>
    <dbReference type="NCBI Taxonomy" id="182803"/>
    <lineage>
        <taxon>Eukaryota</taxon>
        <taxon>Metazoa</taxon>
        <taxon>Ecdysozoa</taxon>
        <taxon>Arthropoda</taxon>
        <taxon>Chelicerata</taxon>
        <taxon>Arachnida</taxon>
        <taxon>Araneae</taxon>
        <taxon>Araneomorphae</taxon>
        <taxon>Entelegynae</taxon>
        <taxon>Araneoidea</taxon>
        <taxon>Araneidae</taxon>
        <taxon>Araneus</taxon>
    </lineage>
</organism>
<dbReference type="EMBL" id="BGPR01001008">
    <property type="protein sequence ID" value="GBM42868.1"/>
    <property type="molecule type" value="Genomic_DNA"/>
</dbReference>
<evidence type="ECO:0000313" key="1">
    <source>
        <dbReference type="EMBL" id="GBM42868.1"/>
    </source>
</evidence>